<comment type="subcellular location">
    <subcellularLocation>
        <location evidence="1 10">Periplasm</location>
    </subcellularLocation>
</comment>
<protein>
    <recommendedName>
        <fullName evidence="4 10">Outer-membrane lipoprotein carrier protein</fullName>
    </recommendedName>
</protein>
<keyword evidence="8 10" id="KW-0653">Protein transport</keyword>
<evidence type="ECO:0000313" key="12">
    <source>
        <dbReference type="Proteomes" id="UP001595386"/>
    </source>
</evidence>
<keyword evidence="12" id="KW-1185">Reference proteome</keyword>
<proteinExistence type="inferred from homology"/>
<keyword evidence="11" id="KW-0449">Lipoprotein</keyword>
<evidence type="ECO:0000256" key="2">
    <source>
        <dbReference type="ARBA" id="ARBA00007615"/>
    </source>
</evidence>
<dbReference type="Proteomes" id="UP001595386">
    <property type="component" value="Unassembled WGS sequence"/>
</dbReference>
<keyword evidence="6 10" id="KW-0732">Signal</keyword>
<sequence precursor="true">MTMKKTFAAVILFIVAPLAMPLTALASEGADRLTRILEPLQTFEARFEQHILDASGERLQEAHGRMWLARPGKFRWEVEAPYQQEVISDGEEVMLHDPDLEQATIQALDHRVTHTPALLLSGSANDLVDSYDVTRQQQGSAETFILVPTLADTLFEELKMTFRGELLTTLQMTDSTGQRTAIEFRDTQQNHAIDDSRFDFEIPEGTDVIRDTR</sequence>
<evidence type="ECO:0000256" key="3">
    <source>
        <dbReference type="ARBA" id="ARBA00011245"/>
    </source>
</evidence>
<gene>
    <name evidence="10 11" type="primary">lolA</name>
    <name evidence="11" type="ORF">ACFODV_02305</name>
</gene>
<feature type="chain" id="PRO_5044926687" description="Outer-membrane lipoprotein carrier protein" evidence="10">
    <location>
        <begin position="27"/>
        <end position="213"/>
    </location>
</feature>
<dbReference type="PANTHER" id="PTHR35869:SF1">
    <property type="entry name" value="OUTER-MEMBRANE LIPOPROTEIN CARRIER PROTEIN"/>
    <property type="match status" value="1"/>
</dbReference>
<dbReference type="HAMAP" id="MF_00240">
    <property type="entry name" value="LolA"/>
    <property type="match status" value="1"/>
</dbReference>
<dbReference type="Gene3D" id="2.50.20.10">
    <property type="entry name" value="Lipoprotein localisation LolA/LolB/LppX"/>
    <property type="match status" value="1"/>
</dbReference>
<evidence type="ECO:0000313" key="11">
    <source>
        <dbReference type="EMBL" id="MFC2990860.1"/>
    </source>
</evidence>
<dbReference type="SUPFAM" id="SSF89392">
    <property type="entry name" value="Prokaryotic lipoproteins and lipoprotein localization factors"/>
    <property type="match status" value="1"/>
</dbReference>
<feature type="signal peptide" evidence="10">
    <location>
        <begin position="1"/>
        <end position="26"/>
    </location>
</feature>
<name>A0ABV7B3K8_9GAMM</name>
<evidence type="ECO:0000256" key="7">
    <source>
        <dbReference type="ARBA" id="ARBA00022764"/>
    </source>
</evidence>
<comment type="subunit">
    <text evidence="3 10">Monomer.</text>
</comment>
<keyword evidence="9 10" id="KW-0143">Chaperone</keyword>
<dbReference type="Pfam" id="PF03548">
    <property type="entry name" value="LolA"/>
    <property type="match status" value="1"/>
</dbReference>
<dbReference type="InterPro" id="IPR029046">
    <property type="entry name" value="LolA/LolB/LppX"/>
</dbReference>
<dbReference type="InterPro" id="IPR004564">
    <property type="entry name" value="OM_lipoprot_carrier_LolA-like"/>
</dbReference>
<comment type="similarity">
    <text evidence="2 10">Belongs to the LolA family.</text>
</comment>
<evidence type="ECO:0000256" key="4">
    <source>
        <dbReference type="ARBA" id="ARBA00014035"/>
    </source>
</evidence>
<dbReference type="PANTHER" id="PTHR35869">
    <property type="entry name" value="OUTER-MEMBRANE LIPOPROTEIN CARRIER PROTEIN"/>
    <property type="match status" value="1"/>
</dbReference>
<organism evidence="11 12">
    <name type="scientific">Halomonas tibetensis</name>
    <dbReference type="NCBI Taxonomy" id="2259590"/>
    <lineage>
        <taxon>Bacteria</taxon>
        <taxon>Pseudomonadati</taxon>
        <taxon>Pseudomonadota</taxon>
        <taxon>Gammaproteobacteria</taxon>
        <taxon>Oceanospirillales</taxon>
        <taxon>Halomonadaceae</taxon>
        <taxon>Halomonas</taxon>
    </lineage>
</organism>
<dbReference type="InterPro" id="IPR018323">
    <property type="entry name" value="OM_lipoprot_carrier_LolA_Pbac"/>
</dbReference>
<evidence type="ECO:0000256" key="5">
    <source>
        <dbReference type="ARBA" id="ARBA00022448"/>
    </source>
</evidence>
<keyword evidence="5 10" id="KW-0813">Transport</keyword>
<evidence type="ECO:0000256" key="6">
    <source>
        <dbReference type="ARBA" id="ARBA00022729"/>
    </source>
</evidence>
<keyword evidence="7 10" id="KW-0574">Periplasm</keyword>
<dbReference type="CDD" id="cd16325">
    <property type="entry name" value="LolA"/>
    <property type="match status" value="1"/>
</dbReference>
<comment type="function">
    <text evidence="10">Participates in the translocation of lipoproteins from the inner membrane to the outer membrane. Only forms a complex with a lipoprotein if the residue after the N-terminal Cys is not an aspartate (The Asp acts as a targeting signal to indicate that the lipoprotein should stay in the inner membrane).</text>
</comment>
<accession>A0ABV7B3K8</accession>
<reference evidence="12" key="1">
    <citation type="journal article" date="2019" name="Int. J. Syst. Evol. Microbiol.">
        <title>The Global Catalogue of Microorganisms (GCM) 10K type strain sequencing project: providing services to taxonomists for standard genome sequencing and annotation.</title>
        <authorList>
            <consortium name="The Broad Institute Genomics Platform"/>
            <consortium name="The Broad Institute Genome Sequencing Center for Infectious Disease"/>
            <person name="Wu L."/>
            <person name="Ma J."/>
        </authorList>
    </citation>
    <scope>NUCLEOTIDE SEQUENCE [LARGE SCALE GENOMIC DNA]</scope>
    <source>
        <strain evidence="12">KCTC 52660</strain>
    </source>
</reference>
<comment type="caution">
    <text evidence="11">The sequence shown here is derived from an EMBL/GenBank/DDBJ whole genome shotgun (WGS) entry which is preliminary data.</text>
</comment>
<evidence type="ECO:0000256" key="9">
    <source>
        <dbReference type="ARBA" id="ARBA00023186"/>
    </source>
</evidence>
<dbReference type="NCBIfam" id="TIGR00547">
    <property type="entry name" value="lolA"/>
    <property type="match status" value="1"/>
</dbReference>
<dbReference type="RefSeq" id="WP_379754011.1">
    <property type="nucleotide sequence ID" value="NZ_JBHRSQ010000006.1"/>
</dbReference>
<dbReference type="EMBL" id="JBHRSQ010000006">
    <property type="protein sequence ID" value="MFC2990860.1"/>
    <property type="molecule type" value="Genomic_DNA"/>
</dbReference>
<evidence type="ECO:0000256" key="8">
    <source>
        <dbReference type="ARBA" id="ARBA00022927"/>
    </source>
</evidence>
<evidence type="ECO:0000256" key="1">
    <source>
        <dbReference type="ARBA" id="ARBA00004418"/>
    </source>
</evidence>
<evidence type="ECO:0000256" key="10">
    <source>
        <dbReference type="HAMAP-Rule" id="MF_00240"/>
    </source>
</evidence>